<comment type="caution">
    <text evidence="1">The sequence shown here is derived from an EMBL/GenBank/DDBJ whole genome shotgun (WGS) entry which is preliminary data.</text>
</comment>
<dbReference type="Proteomes" id="UP001497416">
    <property type="component" value="Unassembled WGS sequence"/>
</dbReference>
<evidence type="ECO:0000313" key="2">
    <source>
        <dbReference type="Proteomes" id="UP001497416"/>
    </source>
</evidence>
<reference evidence="1 2" key="1">
    <citation type="submission" date="2024-05" db="EMBL/GenBank/DDBJ databases">
        <authorList>
            <person name="Duchaud E."/>
        </authorList>
    </citation>
    <scope>NUCLEOTIDE SEQUENCE [LARGE SCALE GENOMIC DNA]</scope>
    <source>
        <strain evidence="1">Ena-SAMPLE-TAB-13-05-2024-13:56:06:370-140302</strain>
    </source>
</reference>
<name>A0ABM9NSY0_9FLAO</name>
<proteinExistence type="predicted"/>
<dbReference type="EMBL" id="CAXIXY010000003">
    <property type="protein sequence ID" value="CAL2077825.1"/>
    <property type="molecule type" value="Genomic_DNA"/>
</dbReference>
<organism evidence="1 2">
    <name type="scientific">Tenacibaculum platacis</name>
    <dbReference type="NCBI Taxonomy" id="3137852"/>
    <lineage>
        <taxon>Bacteria</taxon>
        <taxon>Pseudomonadati</taxon>
        <taxon>Bacteroidota</taxon>
        <taxon>Flavobacteriia</taxon>
        <taxon>Flavobacteriales</taxon>
        <taxon>Flavobacteriaceae</taxon>
        <taxon>Tenacibaculum</taxon>
    </lineage>
</organism>
<keyword evidence="2" id="KW-1185">Reference proteome</keyword>
<accession>A0ABM9NSY0</accession>
<evidence type="ECO:0000313" key="1">
    <source>
        <dbReference type="EMBL" id="CAL2077825.1"/>
    </source>
</evidence>
<gene>
    <name evidence="1" type="ORF">T190607A01A_10594</name>
</gene>
<sequence length="118" mass="14317">MNEEKLFKYLSFLKAECARHSYDGHIDEDEINQFNIEIRRFKTYAIESELISDSFKQEIYKVDFNLDETRHNRTQPKFLMWLIGGDIGKQHSEQENRKYRFQKLSNDIESLEFRLKAM</sequence>
<protein>
    <submittedName>
        <fullName evidence="1">Uncharacterized protein</fullName>
    </submittedName>
</protein>
<dbReference type="RefSeq" id="WP_348710216.1">
    <property type="nucleotide sequence ID" value="NZ_CAXIXY010000003.1"/>
</dbReference>